<dbReference type="Pfam" id="PF00515">
    <property type="entry name" value="TPR_1"/>
    <property type="match status" value="1"/>
</dbReference>
<dbReference type="RefSeq" id="WP_213494057.1">
    <property type="nucleotide sequence ID" value="NZ_CP074694.1"/>
</dbReference>
<dbReference type="InterPro" id="IPR036766">
    <property type="entry name" value="Fe_traffick_prot_YggX_sf"/>
</dbReference>
<organism evidence="2 3">
    <name type="scientific">Telmatocola sphagniphila</name>
    <dbReference type="NCBI Taxonomy" id="1123043"/>
    <lineage>
        <taxon>Bacteria</taxon>
        <taxon>Pseudomonadati</taxon>
        <taxon>Planctomycetota</taxon>
        <taxon>Planctomycetia</taxon>
        <taxon>Gemmatales</taxon>
        <taxon>Gemmataceae</taxon>
    </lineage>
</organism>
<dbReference type="GO" id="GO:0005506">
    <property type="term" value="F:iron ion binding"/>
    <property type="evidence" value="ECO:0007669"/>
    <property type="project" value="InterPro"/>
</dbReference>
<gene>
    <name evidence="2" type="ORF">KIH39_15060</name>
</gene>
<keyword evidence="3" id="KW-1185">Reference proteome</keyword>
<dbReference type="PROSITE" id="PS50293">
    <property type="entry name" value="TPR_REGION"/>
    <property type="match status" value="1"/>
</dbReference>
<dbReference type="InterPro" id="IPR011990">
    <property type="entry name" value="TPR-like_helical_dom_sf"/>
</dbReference>
<reference evidence="2" key="1">
    <citation type="submission" date="2021-05" db="EMBL/GenBank/DDBJ databases">
        <title>Complete genome sequence of the cellulolytic planctomycete Telmatocola sphagniphila SP2T and characterization of the first cellulase from planctomycetes.</title>
        <authorList>
            <person name="Rakitin A.L."/>
            <person name="Beletsky A.V."/>
            <person name="Naumoff D.G."/>
            <person name="Kulichevskaya I.S."/>
            <person name="Mardanov A.V."/>
            <person name="Ravin N.V."/>
            <person name="Dedysh S.N."/>
        </authorList>
    </citation>
    <scope>NUCLEOTIDE SEQUENCE</scope>
    <source>
        <strain evidence="2">SP2T</strain>
    </source>
</reference>
<proteinExistence type="predicted"/>
<accession>A0A8E6EW36</accession>
<keyword evidence="1" id="KW-0802">TPR repeat</keyword>
<name>A0A8E6EW36_9BACT</name>
<dbReference type="SUPFAM" id="SSF111148">
    <property type="entry name" value="YggX-like"/>
    <property type="match status" value="1"/>
</dbReference>
<dbReference type="PROSITE" id="PS50005">
    <property type="entry name" value="TPR"/>
    <property type="match status" value="1"/>
</dbReference>
<evidence type="ECO:0000313" key="2">
    <source>
        <dbReference type="EMBL" id="QVL30173.1"/>
    </source>
</evidence>
<dbReference type="AlphaFoldDB" id="A0A8E6EW36"/>
<dbReference type="InterPro" id="IPR007457">
    <property type="entry name" value="Fe_traffick_prot_YggX"/>
</dbReference>
<dbReference type="Pfam" id="PF04362">
    <property type="entry name" value="Iron_traffic"/>
    <property type="match status" value="1"/>
</dbReference>
<sequence>MSQLSERIAQFQKMTNDDPDNELGHFRLGQLYMEAEDFEKAIESFNRTLEISPQFSKVYQLLSDCLIKLDRQEEAVSKLTEGWKIADERGDKMPRDAMGDMLKKLNAPVPQVQKKDAYDGPDTGFRCQRPTCMAGRGARQLARPPIPDEIGKRIYREICSECWEEWFKNYSVKVINETRIDLSTEYGQEEYDKYMRSFLGFEEPAGV</sequence>
<evidence type="ECO:0000313" key="3">
    <source>
        <dbReference type="Proteomes" id="UP000676194"/>
    </source>
</evidence>
<dbReference type="Gene3D" id="1.10.3880.10">
    <property type="entry name" value="Fe(II) trafficking protein YggX"/>
    <property type="match status" value="1"/>
</dbReference>
<dbReference type="Gene3D" id="1.25.40.10">
    <property type="entry name" value="Tetratricopeptide repeat domain"/>
    <property type="match status" value="1"/>
</dbReference>
<dbReference type="InterPro" id="IPR019734">
    <property type="entry name" value="TPR_rpt"/>
</dbReference>
<dbReference type="EMBL" id="CP074694">
    <property type="protein sequence ID" value="QVL30173.1"/>
    <property type="molecule type" value="Genomic_DNA"/>
</dbReference>
<evidence type="ECO:0000256" key="1">
    <source>
        <dbReference type="PROSITE-ProRule" id="PRU00339"/>
    </source>
</evidence>
<protein>
    <submittedName>
        <fullName evidence="2">Fe(2+)-trafficking protein</fullName>
    </submittedName>
</protein>
<dbReference type="Proteomes" id="UP000676194">
    <property type="component" value="Chromosome"/>
</dbReference>
<feature type="repeat" description="TPR" evidence="1">
    <location>
        <begin position="22"/>
        <end position="55"/>
    </location>
</feature>
<dbReference type="KEGG" id="tsph:KIH39_15060"/>
<dbReference type="SMART" id="SM00028">
    <property type="entry name" value="TPR"/>
    <property type="match status" value="1"/>
</dbReference>
<dbReference type="SUPFAM" id="SSF48452">
    <property type="entry name" value="TPR-like"/>
    <property type="match status" value="1"/>
</dbReference>